<reference evidence="1" key="1">
    <citation type="submission" date="2020-09" db="EMBL/GenBank/DDBJ databases">
        <title>Genome-Enabled Discovery of Anthraquinone Biosynthesis in Senna tora.</title>
        <authorList>
            <person name="Kang S.-H."/>
            <person name="Pandey R.P."/>
            <person name="Lee C.-M."/>
            <person name="Sim J.-S."/>
            <person name="Jeong J.-T."/>
            <person name="Choi B.-S."/>
            <person name="Jung M."/>
            <person name="Ginzburg D."/>
            <person name="Zhao K."/>
            <person name="Won S.Y."/>
            <person name="Oh T.-J."/>
            <person name="Yu Y."/>
            <person name="Kim N.-H."/>
            <person name="Lee O.R."/>
            <person name="Lee T.-H."/>
            <person name="Bashyal P."/>
            <person name="Kim T.-S."/>
            <person name="Lee W.-H."/>
            <person name="Kawkins C."/>
            <person name="Kim C.-K."/>
            <person name="Kim J.S."/>
            <person name="Ahn B.O."/>
            <person name="Rhee S.Y."/>
            <person name="Sohng J.K."/>
        </authorList>
    </citation>
    <scope>NUCLEOTIDE SEQUENCE</scope>
    <source>
        <tissue evidence="1">Leaf</tissue>
    </source>
</reference>
<dbReference type="AlphaFoldDB" id="A0A834TFC2"/>
<accession>A0A834TFC2</accession>
<keyword evidence="2" id="KW-1185">Reference proteome</keyword>
<evidence type="ECO:0000313" key="1">
    <source>
        <dbReference type="EMBL" id="KAF7816254.1"/>
    </source>
</evidence>
<protein>
    <submittedName>
        <fullName evidence="1">Uncharacterized protein</fullName>
    </submittedName>
</protein>
<dbReference type="EMBL" id="JAAIUW010000009">
    <property type="protein sequence ID" value="KAF7816254.1"/>
    <property type="molecule type" value="Genomic_DNA"/>
</dbReference>
<proteinExistence type="predicted"/>
<evidence type="ECO:0000313" key="2">
    <source>
        <dbReference type="Proteomes" id="UP000634136"/>
    </source>
</evidence>
<organism evidence="1 2">
    <name type="scientific">Senna tora</name>
    <dbReference type="NCBI Taxonomy" id="362788"/>
    <lineage>
        <taxon>Eukaryota</taxon>
        <taxon>Viridiplantae</taxon>
        <taxon>Streptophyta</taxon>
        <taxon>Embryophyta</taxon>
        <taxon>Tracheophyta</taxon>
        <taxon>Spermatophyta</taxon>
        <taxon>Magnoliopsida</taxon>
        <taxon>eudicotyledons</taxon>
        <taxon>Gunneridae</taxon>
        <taxon>Pentapetalae</taxon>
        <taxon>rosids</taxon>
        <taxon>fabids</taxon>
        <taxon>Fabales</taxon>
        <taxon>Fabaceae</taxon>
        <taxon>Caesalpinioideae</taxon>
        <taxon>Cassia clade</taxon>
        <taxon>Senna</taxon>
    </lineage>
</organism>
<comment type="caution">
    <text evidence="1">The sequence shown here is derived from an EMBL/GenBank/DDBJ whole genome shotgun (WGS) entry which is preliminary data.</text>
</comment>
<dbReference type="Proteomes" id="UP000634136">
    <property type="component" value="Unassembled WGS sequence"/>
</dbReference>
<gene>
    <name evidence="1" type="ORF">G2W53_030223</name>
</gene>
<sequence length="27" mass="2950">MEYEDGELIPKIPAIGFESLKSIGLAE</sequence>
<name>A0A834TFC2_9FABA</name>